<protein>
    <recommendedName>
        <fullName evidence="1">Arc-like DNA binding domain-containing protein</fullName>
    </recommendedName>
</protein>
<dbReference type="RefSeq" id="WP_102079613.1">
    <property type="nucleotide sequence ID" value="NZ_CATWGG010000065.1"/>
</dbReference>
<dbReference type="SUPFAM" id="SSF47598">
    <property type="entry name" value="Ribbon-helix-helix"/>
    <property type="match status" value="1"/>
</dbReference>
<dbReference type="InterPro" id="IPR005569">
    <property type="entry name" value="Arc_DNA-bd_dom"/>
</dbReference>
<evidence type="ECO:0000313" key="3">
    <source>
        <dbReference type="Proteomes" id="UP001190452"/>
    </source>
</evidence>
<evidence type="ECO:0000259" key="1">
    <source>
        <dbReference type="Pfam" id="PF03869"/>
    </source>
</evidence>
<keyword evidence="3" id="KW-1185">Reference proteome</keyword>
<evidence type="ECO:0000313" key="2">
    <source>
        <dbReference type="EMBL" id="CAJ0896187.1"/>
    </source>
</evidence>
<dbReference type="EMBL" id="CAUDKV010000027">
    <property type="protein sequence ID" value="CAJ0896187.1"/>
    <property type="molecule type" value="Genomic_DNA"/>
</dbReference>
<comment type="caution">
    <text evidence="2">The sequence shown here is derived from an EMBL/GenBank/DDBJ whole genome shotgun (WGS) entry which is preliminary data.</text>
</comment>
<dbReference type="Gene3D" id="1.10.1220.10">
    <property type="entry name" value="Met repressor-like"/>
    <property type="match status" value="1"/>
</dbReference>
<sequence length="95" mass="10747">MKKPAQPPSRTADQFVVRFPDGMRDRIAVAAKASGRSMNAEIIQRLDDSFEAQEASMSPDMKQMLDVLRKMQAELTALRVQLNRRPFGLVKRDAD</sequence>
<accession>A0ABN9KJD5</accession>
<proteinExistence type="predicted"/>
<name>A0ABN9KJD5_9RALS</name>
<gene>
    <name evidence="2" type="ORF">R77569_04572</name>
</gene>
<organism evidence="2 3">
    <name type="scientific">Ralstonia mannitolilytica</name>
    <dbReference type="NCBI Taxonomy" id="105219"/>
    <lineage>
        <taxon>Bacteria</taxon>
        <taxon>Pseudomonadati</taxon>
        <taxon>Pseudomonadota</taxon>
        <taxon>Betaproteobacteria</taxon>
        <taxon>Burkholderiales</taxon>
        <taxon>Burkholderiaceae</taxon>
        <taxon>Ralstonia</taxon>
    </lineage>
</organism>
<dbReference type="InterPro" id="IPR010985">
    <property type="entry name" value="Ribbon_hlx_hlx"/>
</dbReference>
<feature type="domain" description="Arc-like DNA binding" evidence="1">
    <location>
        <begin position="9"/>
        <end position="51"/>
    </location>
</feature>
<dbReference type="Pfam" id="PF03869">
    <property type="entry name" value="Arc"/>
    <property type="match status" value="1"/>
</dbReference>
<reference evidence="2 3" key="1">
    <citation type="submission" date="2023-07" db="EMBL/GenBank/DDBJ databases">
        <authorList>
            <person name="Peeters C."/>
        </authorList>
    </citation>
    <scope>NUCLEOTIDE SEQUENCE [LARGE SCALE GENOMIC DNA]</scope>
    <source>
        <strain evidence="2 3">R-77569</strain>
    </source>
</reference>
<dbReference type="InterPro" id="IPR013321">
    <property type="entry name" value="Arc_rbn_hlx_hlx"/>
</dbReference>
<dbReference type="Proteomes" id="UP001190452">
    <property type="component" value="Unassembled WGS sequence"/>
</dbReference>